<dbReference type="InterPro" id="IPR029044">
    <property type="entry name" value="Nucleotide-diphossugar_trans"/>
</dbReference>
<feature type="domain" description="Glycosyltransferase 2-like" evidence="1">
    <location>
        <begin position="304"/>
        <end position="434"/>
    </location>
</feature>
<dbReference type="Proteomes" id="UP000275281">
    <property type="component" value="Unassembled WGS sequence"/>
</dbReference>
<accession>A0A3N5Y523</accession>
<proteinExistence type="predicted"/>
<dbReference type="Pfam" id="PF00535">
    <property type="entry name" value="Glycos_transf_2"/>
    <property type="match status" value="1"/>
</dbReference>
<dbReference type="RefSeq" id="WP_124026314.1">
    <property type="nucleotide sequence ID" value="NZ_JBHRSN010000005.1"/>
</dbReference>
<name>A0A3N5Y523_9ALTE</name>
<evidence type="ECO:0000313" key="3">
    <source>
        <dbReference type="Proteomes" id="UP000275281"/>
    </source>
</evidence>
<comment type="caution">
    <text evidence="2">The sequence shown here is derived from an EMBL/GenBank/DDBJ whole genome shotgun (WGS) entry which is preliminary data.</text>
</comment>
<reference evidence="2 3" key="1">
    <citation type="submission" date="2018-11" db="EMBL/GenBank/DDBJ databases">
        <authorList>
            <person name="Ye M.-Q."/>
            <person name="Du Z.-J."/>
        </authorList>
    </citation>
    <scope>NUCLEOTIDE SEQUENCE [LARGE SCALE GENOMIC DNA]</scope>
    <source>
        <strain evidence="2 3">U0105</strain>
    </source>
</reference>
<dbReference type="EMBL" id="RPOK01000001">
    <property type="protein sequence ID" value="RPJ68313.1"/>
    <property type="molecule type" value="Genomic_DNA"/>
</dbReference>
<evidence type="ECO:0000313" key="2">
    <source>
        <dbReference type="EMBL" id="RPJ68313.1"/>
    </source>
</evidence>
<keyword evidence="3" id="KW-1185">Reference proteome</keyword>
<dbReference type="Gene3D" id="3.90.550.10">
    <property type="entry name" value="Spore Coat Polysaccharide Biosynthesis Protein SpsA, Chain A"/>
    <property type="match status" value="1"/>
</dbReference>
<dbReference type="SUPFAM" id="SSF53448">
    <property type="entry name" value="Nucleotide-diphospho-sugar transferases"/>
    <property type="match status" value="1"/>
</dbReference>
<dbReference type="InterPro" id="IPR001173">
    <property type="entry name" value="Glyco_trans_2-like"/>
</dbReference>
<keyword evidence="2" id="KW-0808">Transferase</keyword>
<sequence>MKKVKSLVKRLLGRPVSEAAPVTVDICSQTHNGFVVIGWYFADRVSDVGLVDAENAKLDYDLTYIDRQDVVEHLGRPAKGFQLLSTTELALSDIKLAVTLFNGLSEYLPLALVNADQFAMPSGTAESEIEITEQDVRERASCHYAIVTDTHAFLSGWIADENDTISGQLVTKKGRNLGHIVKQLRVGRSDVQDVLGEKVKWLNGFLVLIELDDVKVPEGGEIFFSIQHASGKEQRVAVQEVYRAEKEPMANLKRLLNAWMPHIAEHLDAHTLFKPIIDVLYPLDKTTQAKRVDVGGRVAKPRASVVIPLYGRYDFMRYQLSHFDRYDAYADVEILYVVDDPRIEDKVKKLANTLSYSIKHPFSVVYLKENVGFGKANNIGVKQASSEHIVLLNSDVLPKDSSWLADMLALAQQPQAGIVGARLLYEDDTIQHDGMAPMTVAEYPGLFFNDHPKKGWPKHLVAVPEPEPVSKMALLTAACWVMKKALFEEVGGFAPEYILGDFEDSDMCLKVLAKGYTNYMDHGAELYHLERQSQNLVESGSWKHNVTILNAITFNRKWEKQLNHLVQSGDNHHG</sequence>
<protein>
    <submittedName>
        <fullName evidence="2">Glycosyltransferase</fullName>
    </submittedName>
</protein>
<gene>
    <name evidence="2" type="ORF">DRW07_02585</name>
</gene>
<dbReference type="PANTHER" id="PTHR43179:SF7">
    <property type="entry name" value="RHAMNOSYLTRANSFERASE WBBL"/>
    <property type="match status" value="1"/>
</dbReference>
<organism evidence="2 3">
    <name type="scientific">Alteromonas sediminis</name>
    <dbReference type="NCBI Taxonomy" id="2259342"/>
    <lineage>
        <taxon>Bacteria</taxon>
        <taxon>Pseudomonadati</taxon>
        <taxon>Pseudomonadota</taxon>
        <taxon>Gammaproteobacteria</taxon>
        <taxon>Alteromonadales</taxon>
        <taxon>Alteromonadaceae</taxon>
        <taxon>Alteromonas/Salinimonas group</taxon>
        <taxon>Alteromonas</taxon>
    </lineage>
</organism>
<evidence type="ECO:0000259" key="1">
    <source>
        <dbReference type="Pfam" id="PF00535"/>
    </source>
</evidence>
<dbReference type="AlphaFoldDB" id="A0A3N5Y523"/>
<dbReference type="GO" id="GO:0016740">
    <property type="term" value="F:transferase activity"/>
    <property type="evidence" value="ECO:0007669"/>
    <property type="project" value="UniProtKB-KW"/>
</dbReference>
<dbReference type="OrthoDB" id="9807209at2"/>
<dbReference type="PANTHER" id="PTHR43179">
    <property type="entry name" value="RHAMNOSYLTRANSFERASE WBBL"/>
    <property type="match status" value="1"/>
</dbReference>